<name>A0ABW0BFP5_9ACTN</name>
<dbReference type="Pfam" id="PF07786">
    <property type="entry name" value="HGSNAT_cat"/>
    <property type="match status" value="1"/>
</dbReference>
<reference evidence="4" key="1">
    <citation type="journal article" date="2019" name="Int. J. Syst. Evol. Microbiol.">
        <title>The Global Catalogue of Microorganisms (GCM) 10K type strain sequencing project: providing services to taxonomists for standard genome sequencing and annotation.</title>
        <authorList>
            <consortium name="The Broad Institute Genomics Platform"/>
            <consortium name="The Broad Institute Genome Sequencing Center for Infectious Disease"/>
            <person name="Wu L."/>
            <person name="Ma J."/>
        </authorList>
    </citation>
    <scope>NUCLEOTIDE SEQUENCE [LARGE SCALE GENOMIC DNA]</scope>
    <source>
        <strain evidence="4">DFY41</strain>
    </source>
</reference>
<feature type="transmembrane region" description="Helical" evidence="1">
    <location>
        <begin position="181"/>
        <end position="200"/>
    </location>
</feature>
<sequence length="402" mass="41593">MAARDLAPDRLVGLDVARCLALVGMVVTHVLDERARDGGVSVAHAVAAGRSAALFAVLAGVSLALMTGRREPVHGRERLARSAGTAVRALLVAAVGLYLGGLGSGLAVILTYYGLLFLLGLPFVGLRAPALFTLAGVWLVVAPVVSHWVRPDLPQRGFDSPVFSDLAHPAQLASELALTGYYPVATWLAYLLTGLAVGRLDLGSRTVAARLAVAGGALAVASYAVSVALTSRDEVVAALVAGPPVLALTPTGLRDTIATGLPGTTPTGGPWEWLLVVVPHSGTPFDLAHTIGTSLLVIGVCLLATHGLRTSNRRAVAIAFGAGTMTLSLYTLHVVMRSPLLLPEEEPGALGFHLVALLGLGALYVAGRRRGPLEWVVAASSDRTAAVVRGRPEHEPERVASP</sequence>
<proteinExistence type="predicted"/>
<feature type="transmembrane region" description="Helical" evidence="1">
    <location>
        <begin position="348"/>
        <end position="366"/>
    </location>
</feature>
<dbReference type="EMBL" id="JBHSKD010000004">
    <property type="protein sequence ID" value="MFC5176131.1"/>
    <property type="molecule type" value="Genomic_DNA"/>
</dbReference>
<evidence type="ECO:0000259" key="2">
    <source>
        <dbReference type="Pfam" id="PF07786"/>
    </source>
</evidence>
<organism evidence="3 4">
    <name type="scientific">Nocardioides taihuensis</name>
    <dbReference type="NCBI Taxonomy" id="1835606"/>
    <lineage>
        <taxon>Bacteria</taxon>
        <taxon>Bacillati</taxon>
        <taxon>Actinomycetota</taxon>
        <taxon>Actinomycetes</taxon>
        <taxon>Propionibacteriales</taxon>
        <taxon>Nocardioidaceae</taxon>
        <taxon>Nocardioides</taxon>
    </lineage>
</organism>
<accession>A0ABW0BFP5</accession>
<dbReference type="RefSeq" id="WP_378587977.1">
    <property type="nucleotide sequence ID" value="NZ_JBHSKD010000004.1"/>
</dbReference>
<feature type="transmembrane region" description="Helical" evidence="1">
    <location>
        <begin position="287"/>
        <end position="308"/>
    </location>
</feature>
<comment type="caution">
    <text evidence="3">The sequence shown here is derived from an EMBL/GenBank/DDBJ whole genome shotgun (WGS) entry which is preliminary data.</text>
</comment>
<evidence type="ECO:0000313" key="4">
    <source>
        <dbReference type="Proteomes" id="UP001596087"/>
    </source>
</evidence>
<dbReference type="Proteomes" id="UP001596087">
    <property type="component" value="Unassembled WGS sequence"/>
</dbReference>
<keyword evidence="1" id="KW-0472">Membrane</keyword>
<dbReference type="InterPro" id="IPR012429">
    <property type="entry name" value="HGSNAT_cat"/>
</dbReference>
<feature type="transmembrane region" description="Helical" evidence="1">
    <location>
        <begin position="43"/>
        <end position="67"/>
    </location>
</feature>
<feature type="domain" description="Heparan-alpha-glucosaminide N-acetyltransferase catalytic" evidence="2">
    <location>
        <begin position="10"/>
        <end position="203"/>
    </location>
</feature>
<feature type="transmembrane region" description="Helical" evidence="1">
    <location>
        <begin position="12"/>
        <end position="31"/>
    </location>
</feature>
<keyword evidence="1" id="KW-0812">Transmembrane</keyword>
<gene>
    <name evidence="3" type="ORF">ACFPGP_05565</name>
</gene>
<evidence type="ECO:0000313" key="3">
    <source>
        <dbReference type="EMBL" id="MFC5176131.1"/>
    </source>
</evidence>
<feature type="transmembrane region" description="Helical" evidence="1">
    <location>
        <begin position="207"/>
        <end position="229"/>
    </location>
</feature>
<protein>
    <submittedName>
        <fullName evidence="3">Heparan-alpha-glucosaminide N-acetyltransferase domain-containing protein</fullName>
    </submittedName>
</protein>
<feature type="transmembrane region" description="Helical" evidence="1">
    <location>
        <begin position="131"/>
        <end position="149"/>
    </location>
</feature>
<keyword evidence="1" id="KW-1133">Transmembrane helix</keyword>
<feature type="transmembrane region" description="Helical" evidence="1">
    <location>
        <begin position="315"/>
        <end position="336"/>
    </location>
</feature>
<evidence type="ECO:0000256" key="1">
    <source>
        <dbReference type="SAM" id="Phobius"/>
    </source>
</evidence>
<keyword evidence="4" id="KW-1185">Reference proteome</keyword>